<dbReference type="InterPro" id="IPR036866">
    <property type="entry name" value="RibonucZ/Hydroxyglut_hydro"/>
</dbReference>
<evidence type="ECO:0000313" key="1">
    <source>
        <dbReference type="EMBL" id="AUV81803.1"/>
    </source>
</evidence>
<dbReference type="GeneID" id="35592266"/>
<organism evidence="1 2">
    <name type="scientific">Salinigranum rubrum</name>
    <dbReference type="NCBI Taxonomy" id="755307"/>
    <lineage>
        <taxon>Archaea</taxon>
        <taxon>Methanobacteriati</taxon>
        <taxon>Methanobacteriota</taxon>
        <taxon>Stenosarchaea group</taxon>
        <taxon>Halobacteria</taxon>
        <taxon>Halobacteriales</taxon>
        <taxon>Haloferacaceae</taxon>
        <taxon>Salinigranum</taxon>
    </lineage>
</organism>
<dbReference type="Gene3D" id="3.60.15.10">
    <property type="entry name" value="Ribonuclease Z/Hydroxyacylglutathione hydrolase-like"/>
    <property type="match status" value="1"/>
</dbReference>
<sequence>MPMKGSGTPRLQEIDRWDGGVGWLAHPDEGMQRASHVLAAGSAERSSADNRTQSGDVEAWVVDPVDAPGVDDLIASVGDVAGVVVCLDRHKRDAAAIARRHDAPVYVPDWMSGVASDLDAPVERVGRELADTGYRVLKVVDRSFPSWQEAALYHDDSGTLVVPEAVGTAEYFCAPGERLGVHPMLRPSPPKRAFRGLEPERVLVGHGAGVFDDASTALLDALDNARARLPAAYAKAFRNLL</sequence>
<dbReference type="RefSeq" id="WP_103425491.1">
    <property type="nucleotide sequence ID" value="NZ_CP026309.1"/>
</dbReference>
<dbReference type="OrthoDB" id="169463at2157"/>
<name>A0A2I8VIN8_9EURY</name>
<accession>A0A2I8VIN8</accession>
<dbReference type="KEGG" id="srub:C2R22_09210"/>
<evidence type="ECO:0000313" key="2">
    <source>
        <dbReference type="Proteomes" id="UP000236584"/>
    </source>
</evidence>
<dbReference type="AlphaFoldDB" id="A0A2I8VIN8"/>
<keyword evidence="2" id="KW-1185">Reference proteome</keyword>
<protein>
    <submittedName>
        <fullName evidence="1">Uncharacterized protein</fullName>
    </submittedName>
</protein>
<proteinExistence type="predicted"/>
<reference evidence="1 2" key="1">
    <citation type="submission" date="2018-01" db="EMBL/GenBank/DDBJ databases">
        <title>Complete genome sequence of Salinigranum rubrum GX10T, an extremely halophilic archaeon isolated from a marine solar saltern.</title>
        <authorList>
            <person name="Han S."/>
        </authorList>
    </citation>
    <scope>NUCLEOTIDE SEQUENCE [LARGE SCALE GENOMIC DNA]</scope>
    <source>
        <strain evidence="1 2">GX10</strain>
    </source>
</reference>
<dbReference type="SUPFAM" id="SSF56281">
    <property type="entry name" value="Metallo-hydrolase/oxidoreductase"/>
    <property type="match status" value="1"/>
</dbReference>
<gene>
    <name evidence="1" type="ORF">C2R22_09210</name>
</gene>
<dbReference type="Proteomes" id="UP000236584">
    <property type="component" value="Chromosome"/>
</dbReference>
<dbReference type="EMBL" id="CP026309">
    <property type="protein sequence ID" value="AUV81803.1"/>
    <property type="molecule type" value="Genomic_DNA"/>
</dbReference>